<dbReference type="Pfam" id="PF03956">
    <property type="entry name" value="Lys_export"/>
    <property type="match status" value="2"/>
</dbReference>
<dbReference type="GO" id="GO:0015661">
    <property type="term" value="F:L-lysine efflux transmembrane transporter activity"/>
    <property type="evidence" value="ECO:0007669"/>
    <property type="project" value="InterPro"/>
</dbReference>
<dbReference type="RefSeq" id="WP_206655359.1">
    <property type="nucleotide sequence ID" value="NZ_CP071182.1"/>
</dbReference>
<keyword evidence="1" id="KW-0472">Membrane</keyword>
<dbReference type="InterPro" id="IPR005642">
    <property type="entry name" value="LysO"/>
</dbReference>
<proteinExistence type="predicted"/>
<feature type="transmembrane region" description="Helical" evidence="1">
    <location>
        <begin position="108"/>
        <end position="131"/>
    </location>
</feature>
<sequence length="308" mass="33196">MWWFVLTFIGGLAVGRRNLVPTALLRRIHLVINVCLAFLIFVLGYELGANRHLVQSLPWLGYRAFVIALFSMAGSVLFGMVTARWLWKENPAQSTPAVEETRVIRPSAILHLPTLILSMLVIGGVVGWFTAGTVPLPGIVQNTAFALMLGGIGVEIGADPRFWTHIQQASWRMFLFPFNAVFGSLVGGLLATLLIRGHLLDNLAAAAGLGWYSLAAVLVNQLSGPEPGTVAFLANVMREMLGFLIIPILNRFFWTPGAVALGAATTMDTTLPLFRHGSSGGTGVVYAFVNGVLVSALVPLLIPLVLKL</sequence>
<feature type="transmembrane region" description="Helical" evidence="1">
    <location>
        <begin position="203"/>
        <end position="220"/>
    </location>
</feature>
<evidence type="ECO:0000313" key="3">
    <source>
        <dbReference type="Proteomes" id="UP000663505"/>
    </source>
</evidence>
<feature type="transmembrane region" description="Helical" evidence="1">
    <location>
        <begin position="241"/>
        <end position="264"/>
    </location>
</feature>
<reference evidence="2 3" key="1">
    <citation type="submission" date="2021-02" db="EMBL/GenBank/DDBJ databases">
        <title>Alicyclobacillus curvatus sp. nov. and Alicyclobacillus mengziensis sp. nov., two acidophilic bacteria isolated from acid mine drainage.</title>
        <authorList>
            <person name="Huang Y."/>
        </authorList>
    </citation>
    <scope>NUCLEOTIDE SEQUENCE [LARGE SCALE GENOMIC DNA]</scope>
    <source>
        <strain evidence="2 3">S30H14</strain>
    </source>
</reference>
<dbReference type="EMBL" id="CP071182">
    <property type="protein sequence ID" value="QSO45987.1"/>
    <property type="molecule type" value="Genomic_DNA"/>
</dbReference>
<feature type="transmembrane region" description="Helical" evidence="1">
    <location>
        <begin position="24"/>
        <end position="45"/>
    </location>
</feature>
<protein>
    <submittedName>
        <fullName evidence="2">Lysine exporter LysO family protein</fullName>
    </submittedName>
</protein>
<keyword evidence="3" id="KW-1185">Reference proteome</keyword>
<organism evidence="2 3">
    <name type="scientific">Alicyclobacillus mengziensis</name>
    <dbReference type="NCBI Taxonomy" id="2931921"/>
    <lineage>
        <taxon>Bacteria</taxon>
        <taxon>Bacillati</taxon>
        <taxon>Bacillota</taxon>
        <taxon>Bacilli</taxon>
        <taxon>Bacillales</taxon>
        <taxon>Alicyclobacillaceae</taxon>
        <taxon>Alicyclobacillus</taxon>
    </lineage>
</organism>
<feature type="transmembrane region" description="Helical" evidence="1">
    <location>
        <begin position="284"/>
        <end position="306"/>
    </location>
</feature>
<feature type="transmembrane region" description="Helical" evidence="1">
    <location>
        <begin position="174"/>
        <end position="197"/>
    </location>
</feature>
<dbReference type="PANTHER" id="PTHR35804:SF1">
    <property type="entry name" value="LYSINE EXPORTER LYSO"/>
    <property type="match status" value="1"/>
</dbReference>
<keyword evidence="1" id="KW-1133">Transmembrane helix</keyword>
<feature type="transmembrane region" description="Helical" evidence="1">
    <location>
        <begin position="65"/>
        <end position="87"/>
    </location>
</feature>
<dbReference type="PANTHER" id="PTHR35804">
    <property type="entry name" value="LYSINE EXPORTER LYSO"/>
    <property type="match status" value="1"/>
</dbReference>
<gene>
    <name evidence="2" type="ORF">JZ786_15805</name>
</gene>
<feature type="transmembrane region" description="Helical" evidence="1">
    <location>
        <begin position="143"/>
        <end position="162"/>
    </location>
</feature>
<evidence type="ECO:0000256" key="1">
    <source>
        <dbReference type="SAM" id="Phobius"/>
    </source>
</evidence>
<dbReference type="Proteomes" id="UP000663505">
    <property type="component" value="Chromosome"/>
</dbReference>
<evidence type="ECO:0000313" key="2">
    <source>
        <dbReference type="EMBL" id="QSO45987.1"/>
    </source>
</evidence>
<keyword evidence="1" id="KW-0812">Transmembrane</keyword>
<dbReference type="GO" id="GO:0005886">
    <property type="term" value="C:plasma membrane"/>
    <property type="evidence" value="ECO:0007669"/>
    <property type="project" value="TreeGrafter"/>
</dbReference>
<dbReference type="AlphaFoldDB" id="A0A9X7VWW9"/>
<dbReference type="KEGG" id="afx:JZ786_15805"/>
<accession>A0A9X7VWW9</accession>
<name>A0A9X7VWW9_9BACL</name>